<keyword evidence="3" id="KW-1185">Reference proteome</keyword>
<dbReference type="AlphaFoldDB" id="A0A834WTN6"/>
<comment type="caution">
    <text evidence="2">The sequence shown here is derived from an EMBL/GenBank/DDBJ whole genome shotgun (WGS) entry which is preliminary data.</text>
</comment>
<evidence type="ECO:0000313" key="2">
    <source>
        <dbReference type="EMBL" id="KAF7832221.1"/>
    </source>
</evidence>
<accession>A0A834WTN6</accession>
<protein>
    <submittedName>
        <fullName evidence="2">Uncharacterized protein</fullName>
    </submittedName>
</protein>
<reference evidence="2" key="1">
    <citation type="submission" date="2020-09" db="EMBL/GenBank/DDBJ databases">
        <title>Genome-Enabled Discovery of Anthraquinone Biosynthesis in Senna tora.</title>
        <authorList>
            <person name="Kang S.-H."/>
            <person name="Pandey R.P."/>
            <person name="Lee C.-M."/>
            <person name="Sim J.-S."/>
            <person name="Jeong J.-T."/>
            <person name="Choi B.-S."/>
            <person name="Jung M."/>
            <person name="Ginzburg D."/>
            <person name="Zhao K."/>
            <person name="Won S.Y."/>
            <person name="Oh T.-J."/>
            <person name="Yu Y."/>
            <person name="Kim N.-H."/>
            <person name="Lee O.R."/>
            <person name="Lee T.-H."/>
            <person name="Bashyal P."/>
            <person name="Kim T.-S."/>
            <person name="Lee W.-H."/>
            <person name="Kawkins C."/>
            <person name="Kim C.-K."/>
            <person name="Kim J.S."/>
            <person name="Ahn B.O."/>
            <person name="Rhee S.Y."/>
            <person name="Sohng J.K."/>
        </authorList>
    </citation>
    <scope>NUCLEOTIDE SEQUENCE</scope>
    <source>
        <tissue evidence="2">Leaf</tissue>
    </source>
</reference>
<feature type="transmembrane region" description="Helical" evidence="1">
    <location>
        <begin position="61"/>
        <end position="80"/>
    </location>
</feature>
<keyword evidence="1" id="KW-1133">Transmembrane helix</keyword>
<gene>
    <name evidence="2" type="ORF">G2W53_014554</name>
</gene>
<evidence type="ECO:0000256" key="1">
    <source>
        <dbReference type="SAM" id="Phobius"/>
    </source>
</evidence>
<name>A0A834WTN6_9FABA</name>
<keyword evidence="1" id="KW-0812">Transmembrane</keyword>
<evidence type="ECO:0000313" key="3">
    <source>
        <dbReference type="Proteomes" id="UP000634136"/>
    </source>
</evidence>
<sequence length="147" mass="16479">MARVTHRRIFPRHKDSRREGSQTSPFVESSAPIFVSSDSGALSSYRPMALGVVDLPERVRIVRSWVSSIYAMLVALPLFLENPFNLSYCVAGYPRALSLLSWDEAGGFIFVRMATLAPCLLIGFSRNVRNWVDEFVHIAPVHGSHPF</sequence>
<keyword evidence="1" id="KW-0472">Membrane</keyword>
<feature type="transmembrane region" description="Helical" evidence="1">
    <location>
        <begin position="105"/>
        <end position="124"/>
    </location>
</feature>
<organism evidence="2 3">
    <name type="scientific">Senna tora</name>
    <dbReference type="NCBI Taxonomy" id="362788"/>
    <lineage>
        <taxon>Eukaryota</taxon>
        <taxon>Viridiplantae</taxon>
        <taxon>Streptophyta</taxon>
        <taxon>Embryophyta</taxon>
        <taxon>Tracheophyta</taxon>
        <taxon>Spermatophyta</taxon>
        <taxon>Magnoliopsida</taxon>
        <taxon>eudicotyledons</taxon>
        <taxon>Gunneridae</taxon>
        <taxon>Pentapetalae</taxon>
        <taxon>rosids</taxon>
        <taxon>fabids</taxon>
        <taxon>Fabales</taxon>
        <taxon>Fabaceae</taxon>
        <taxon>Caesalpinioideae</taxon>
        <taxon>Cassia clade</taxon>
        <taxon>Senna</taxon>
    </lineage>
</organism>
<proteinExistence type="predicted"/>
<dbReference type="EMBL" id="JAAIUW010000005">
    <property type="protein sequence ID" value="KAF7832221.1"/>
    <property type="molecule type" value="Genomic_DNA"/>
</dbReference>
<dbReference type="Proteomes" id="UP000634136">
    <property type="component" value="Unassembled WGS sequence"/>
</dbReference>